<gene>
    <name evidence="2" type="ORF">FHX52_4153</name>
</gene>
<dbReference type="Gene3D" id="3.40.50.1820">
    <property type="entry name" value="alpha/beta hydrolase"/>
    <property type="match status" value="1"/>
</dbReference>
<accession>A0A543PLJ0</accession>
<name>A0A543PLJ0_9MICO</name>
<dbReference type="RefSeq" id="WP_141824224.1">
    <property type="nucleotide sequence ID" value="NZ_BAAAQC010000009.1"/>
</dbReference>
<dbReference type="Proteomes" id="UP000320085">
    <property type="component" value="Unassembled WGS sequence"/>
</dbReference>
<dbReference type="Pfam" id="PF12697">
    <property type="entry name" value="Abhydrolase_6"/>
    <property type="match status" value="1"/>
</dbReference>
<dbReference type="SUPFAM" id="SSF53474">
    <property type="entry name" value="alpha/beta-Hydrolases"/>
    <property type="match status" value="1"/>
</dbReference>
<evidence type="ECO:0000313" key="2">
    <source>
        <dbReference type="EMBL" id="TQN44929.1"/>
    </source>
</evidence>
<dbReference type="AlphaFoldDB" id="A0A543PLJ0"/>
<comment type="caution">
    <text evidence="2">The sequence shown here is derived from an EMBL/GenBank/DDBJ whole genome shotgun (WGS) entry which is preliminary data.</text>
</comment>
<dbReference type="EMBL" id="VFQF01000003">
    <property type="protein sequence ID" value="TQN44929.1"/>
    <property type="molecule type" value="Genomic_DNA"/>
</dbReference>
<sequence>MGVGAGDIRERLTPVGGRVVRSLRVAASGLDAGGPLVVILPGLGLPFYTLPTARSLTARGLDCEVLDLPGFGSARPRPTRPNIHAIGLSAAGWVRARAAERPVVVLGHSTGSQAALTAALALEGVRHGYSLVMAGPTFAPTRRHVVPLAAVTPFAYRDDGPREVDPAEIGHGRLGIAQMLHSGMRDAPERRIAALRAPLTVTSGVHDAFAPAAWLDTLATSAVSAARTRTSLLGGSHNNLFTHPDELADLVCLAASDALSWT</sequence>
<reference evidence="2 3" key="1">
    <citation type="submission" date="2019-06" db="EMBL/GenBank/DDBJ databases">
        <title>Sequencing the genomes of 1000 actinobacteria strains.</title>
        <authorList>
            <person name="Klenk H.-P."/>
        </authorList>
    </citation>
    <scope>NUCLEOTIDE SEQUENCE [LARGE SCALE GENOMIC DNA]</scope>
    <source>
        <strain evidence="2 3">DSM 21776</strain>
    </source>
</reference>
<organism evidence="2 3">
    <name type="scientific">Humibacillus xanthopallidus</name>
    <dbReference type="NCBI Taxonomy" id="412689"/>
    <lineage>
        <taxon>Bacteria</taxon>
        <taxon>Bacillati</taxon>
        <taxon>Actinomycetota</taxon>
        <taxon>Actinomycetes</taxon>
        <taxon>Micrococcales</taxon>
        <taxon>Intrasporangiaceae</taxon>
        <taxon>Humibacillus</taxon>
    </lineage>
</organism>
<protein>
    <submittedName>
        <fullName evidence="2">Alpha/beta hydrolase family protein</fullName>
    </submittedName>
</protein>
<dbReference type="InterPro" id="IPR029058">
    <property type="entry name" value="AB_hydrolase_fold"/>
</dbReference>
<evidence type="ECO:0000259" key="1">
    <source>
        <dbReference type="Pfam" id="PF12697"/>
    </source>
</evidence>
<dbReference type="GO" id="GO:0016787">
    <property type="term" value="F:hydrolase activity"/>
    <property type="evidence" value="ECO:0007669"/>
    <property type="project" value="UniProtKB-KW"/>
</dbReference>
<dbReference type="OrthoDB" id="27092at2"/>
<feature type="domain" description="AB hydrolase-1" evidence="1">
    <location>
        <begin position="37"/>
        <end position="249"/>
    </location>
</feature>
<dbReference type="InterPro" id="IPR000073">
    <property type="entry name" value="AB_hydrolase_1"/>
</dbReference>
<keyword evidence="2" id="KW-0378">Hydrolase</keyword>
<proteinExistence type="predicted"/>
<evidence type="ECO:0000313" key="3">
    <source>
        <dbReference type="Proteomes" id="UP000320085"/>
    </source>
</evidence>